<keyword evidence="1" id="KW-0812">Transmembrane</keyword>
<dbReference type="InterPro" id="IPR011528">
    <property type="entry name" value="NERD"/>
</dbReference>
<proteinExistence type="predicted"/>
<keyword evidence="1" id="KW-0472">Membrane</keyword>
<dbReference type="RefSeq" id="WP_190432315.1">
    <property type="nucleotide sequence ID" value="NZ_JAMPKM010000012.1"/>
</dbReference>
<name>A0ABV0JBN2_9CYAN</name>
<evidence type="ECO:0000313" key="4">
    <source>
        <dbReference type="Proteomes" id="UP001464891"/>
    </source>
</evidence>
<evidence type="ECO:0000256" key="1">
    <source>
        <dbReference type="SAM" id="Phobius"/>
    </source>
</evidence>
<keyword evidence="4" id="KW-1185">Reference proteome</keyword>
<organism evidence="3 4">
    <name type="scientific">Trichocoleus desertorum GB2-A4</name>
    <dbReference type="NCBI Taxonomy" id="2933944"/>
    <lineage>
        <taxon>Bacteria</taxon>
        <taxon>Bacillati</taxon>
        <taxon>Cyanobacteriota</taxon>
        <taxon>Cyanophyceae</taxon>
        <taxon>Leptolyngbyales</taxon>
        <taxon>Trichocoleusaceae</taxon>
        <taxon>Trichocoleus</taxon>
    </lineage>
</organism>
<feature type="transmembrane region" description="Helical" evidence="1">
    <location>
        <begin position="20"/>
        <end position="40"/>
    </location>
</feature>
<protein>
    <submittedName>
        <fullName evidence="3">NERD domain-containing protein</fullName>
    </submittedName>
</protein>
<accession>A0ABV0JBN2</accession>
<feature type="transmembrane region" description="Helical" evidence="1">
    <location>
        <begin position="46"/>
        <end position="68"/>
    </location>
</feature>
<keyword evidence="1" id="KW-1133">Transmembrane helix</keyword>
<feature type="domain" description="NERD" evidence="2">
    <location>
        <begin position="83"/>
        <end position="188"/>
    </location>
</feature>
<dbReference type="EMBL" id="JAMPKM010000012">
    <property type="protein sequence ID" value="MEP0819183.1"/>
    <property type="molecule type" value="Genomic_DNA"/>
</dbReference>
<evidence type="ECO:0000259" key="2">
    <source>
        <dbReference type="Pfam" id="PF08378"/>
    </source>
</evidence>
<dbReference type="Proteomes" id="UP001464891">
    <property type="component" value="Unassembled WGS sequence"/>
</dbReference>
<reference evidence="3 4" key="1">
    <citation type="submission" date="2022-04" db="EMBL/GenBank/DDBJ databases">
        <title>Positive selection, recombination, and allopatry shape intraspecific diversity of widespread and dominant cyanobacteria.</title>
        <authorList>
            <person name="Wei J."/>
            <person name="Shu W."/>
            <person name="Hu C."/>
        </authorList>
    </citation>
    <scope>NUCLEOTIDE SEQUENCE [LARGE SCALE GENOMIC DNA]</scope>
    <source>
        <strain evidence="3 4">GB2-A4</strain>
    </source>
</reference>
<comment type="caution">
    <text evidence="3">The sequence shown here is derived from an EMBL/GenBank/DDBJ whole genome shotgun (WGS) entry which is preliminary data.</text>
</comment>
<evidence type="ECO:0000313" key="3">
    <source>
        <dbReference type="EMBL" id="MEP0819183.1"/>
    </source>
</evidence>
<sequence length="218" mass="24575">MPRAGQNVRVMARQRRTKAVLGSAIAGLWILLPWVLPWLLQFFFPTIVLSLPGWVYLICLVPAGFSYFQAQRLWSKANRADQGAAGEEAIATVLAPLQSEGWQMEYGVRDRSVGDVDVFLLSPKGRAYTIDVKSHRGEVRSDGKQLYRQYGRSQYPFEKDFLNQAKRQAVAMKKLKRLTFVTPVVAFSQARVEVEQNPIAGVYVVGKQDLVRCLRSLG</sequence>
<gene>
    <name evidence="3" type="ORF">NC998_18950</name>
</gene>
<dbReference type="Pfam" id="PF08378">
    <property type="entry name" value="NERD"/>
    <property type="match status" value="1"/>
</dbReference>